<dbReference type="InterPro" id="IPR001296">
    <property type="entry name" value="Glyco_trans_1"/>
</dbReference>
<evidence type="ECO:0000313" key="3">
    <source>
        <dbReference type="EMBL" id="NYV28413.1"/>
    </source>
</evidence>
<feature type="domain" description="Glycosyltransferase subfamily 4-like N-terminal" evidence="2">
    <location>
        <begin position="15"/>
        <end position="188"/>
    </location>
</feature>
<dbReference type="Gene3D" id="3.40.50.2000">
    <property type="entry name" value="Glycogen Phosphorylase B"/>
    <property type="match status" value="2"/>
</dbReference>
<dbReference type="Pfam" id="PF00534">
    <property type="entry name" value="Glycos_transf_1"/>
    <property type="match status" value="1"/>
</dbReference>
<organism evidence="3 4">
    <name type="scientific">Streptobacillus felis</name>
    <dbReference type="NCBI Taxonomy" id="1384509"/>
    <lineage>
        <taxon>Bacteria</taxon>
        <taxon>Fusobacteriati</taxon>
        <taxon>Fusobacteriota</taxon>
        <taxon>Fusobacteriia</taxon>
        <taxon>Fusobacteriales</taxon>
        <taxon>Leptotrichiaceae</taxon>
        <taxon>Streptobacillus</taxon>
    </lineage>
</organism>
<dbReference type="Proteomes" id="UP000526184">
    <property type="component" value="Unassembled WGS sequence"/>
</dbReference>
<dbReference type="RefSeq" id="WP_067319922.1">
    <property type="nucleotide sequence ID" value="NZ_CBCRWS010000062.1"/>
</dbReference>
<keyword evidence="4" id="KW-1185">Reference proteome</keyword>
<dbReference type="OrthoDB" id="9802525at2"/>
<accession>A0A7Z0PGS3</accession>
<protein>
    <submittedName>
        <fullName evidence="3">Glycosyltransferase</fullName>
    </submittedName>
</protein>
<dbReference type="SUPFAM" id="SSF53756">
    <property type="entry name" value="UDP-Glycosyltransferase/glycogen phosphorylase"/>
    <property type="match status" value="1"/>
</dbReference>
<name>A0A7Z0PGS3_9FUSO</name>
<dbReference type="PANTHER" id="PTHR45947">
    <property type="entry name" value="SULFOQUINOVOSYL TRANSFERASE SQD2"/>
    <property type="match status" value="1"/>
</dbReference>
<dbReference type="InterPro" id="IPR028098">
    <property type="entry name" value="Glyco_trans_4-like_N"/>
</dbReference>
<comment type="caution">
    <text evidence="3">The sequence shown here is derived from an EMBL/GenBank/DDBJ whole genome shotgun (WGS) entry which is preliminary data.</text>
</comment>
<proteinExistence type="predicted"/>
<gene>
    <name evidence="3" type="ORF">HP397_06315</name>
</gene>
<dbReference type="Pfam" id="PF13439">
    <property type="entry name" value="Glyco_transf_4"/>
    <property type="match status" value="1"/>
</dbReference>
<dbReference type="EMBL" id="JABMKT010000044">
    <property type="protein sequence ID" value="NYV28413.1"/>
    <property type="molecule type" value="Genomic_DNA"/>
</dbReference>
<evidence type="ECO:0000259" key="2">
    <source>
        <dbReference type="Pfam" id="PF13439"/>
    </source>
</evidence>
<dbReference type="PANTHER" id="PTHR45947:SF3">
    <property type="entry name" value="SULFOQUINOVOSYL TRANSFERASE SQD2"/>
    <property type="match status" value="1"/>
</dbReference>
<sequence>MRIGLFSDTYLPHANGVAVCVDTLKKGLENLGHDVYVITCNNNLKLVMEDNVLKLPSFLLKDFYNYSFTGPFHLKAINEIRKLKLDIIHIHTEFGVAILGRIIAKALGIPLVYTYHTMLEDYTHYINFMNIDLLDKPSVKLVEIISKMYCYPSNTVIVPSKKTYDVLMKYSIKNNDVRVLPSGIDLERFNNPNKENIEKLKKEYNLEDKKVMIYLGRVAKEKNIEILLETFKRRKDLILLVVGEGPELKYFKEKYNYENIMFCGKKEYTEVADYYSLADGFISASNSETQGLTFIEAMSTGKVLFCSDRVVLNDLLYENENGYFFDTSDELNDRIDEYYALSKEERLSMSNKSLEVSKRYDLKLFIEKIVEIYTKNLGKVYRVKKVKYTKNDTIKIQIRRRVYRISKELFEELNLKVNDKIDKNVLSTIIENKI</sequence>
<reference evidence="3 4" key="1">
    <citation type="submission" date="2020-05" db="EMBL/GenBank/DDBJ databases">
        <title>Streptobacillus felis strain LHL191014123.</title>
        <authorList>
            <person name="Fawzy A."/>
            <person name="Rau J."/>
            <person name="Risse K."/>
            <person name="Schauerte N."/>
            <person name="Geiger C."/>
            <person name="Blom J."/>
            <person name="Imirzalioglu C."/>
            <person name="Falgenhauer J."/>
            <person name="Bach A."/>
            <person name="Herden C."/>
            <person name="Eisenberg T."/>
        </authorList>
    </citation>
    <scope>NUCLEOTIDE SEQUENCE [LARGE SCALE GENOMIC DNA]</scope>
    <source>
        <strain evidence="3 4">LHL191014123</strain>
    </source>
</reference>
<dbReference type="AlphaFoldDB" id="A0A7Z0PGS3"/>
<evidence type="ECO:0000313" key="4">
    <source>
        <dbReference type="Proteomes" id="UP000526184"/>
    </source>
</evidence>
<keyword evidence="3" id="KW-0808">Transferase</keyword>
<dbReference type="InterPro" id="IPR050194">
    <property type="entry name" value="Glycosyltransferase_grp1"/>
</dbReference>
<feature type="domain" description="Glycosyl transferase family 1" evidence="1">
    <location>
        <begin position="197"/>
        <end position="352"/>
    </location>
</feature>
<evidence type="ECO:0000259" key="1">
    <source>
        <dbReference type="Pfam" id="PF00534"/>
    </source>
</evidence>
<dbReference type="GO" id="GO:0016757">
    <property type="term" value="F:glycosyltransferase activity"/>
    <property type="evidence" value="ECO:0007669"/>
    <property type="project" value="InterPro"/>
</dbReference>